<organism evidence="1 2">
    <name type="scientific">Rubripirellula lacrimiformis</name>
    <dbReference type="NCBI Taxonomy" id="1930273"/>
    <lineage>
        <taxon>Bacteria</taxon>
        <taxon>Pseudomonadati</taxon>
        <taxon>Planctomycetota</taxon>
        <taxon>Planctomycetia</taxon>
        <taxon>Pirellulales</taxon>
        <taxon>Pirellulaceae</taxon>
        <taxon>Rubripirellula</taxon>
    </lineage>
</organism>
<evidence type="ECO:0000313" key="2">
    <source>
        <dbReference type="Proteomes" id="UP000318538"/>
    </source>
</evidence>
<dbReference type="AlphaFoldDB" id="A0A517NCI9"/>
<protein>
    <submittedName>
        <fullName evidence="1">Uncharacterized protein</fullName>
    </submittedName>
</protein>
<dbReference type="Proteomes" id="UP000318538">
    <property type="component" value="Chromosome"/>
</dbReference>
<dbReference type="KEGG" id="rlc:K227x_32180"/>
<reference evidence="1 2" key="1">
    <citation type="submission" date="2019-02" db="EMBL/GenBank/DDBJ databases">
        <title>Deep-cultivation of Planctomycetes and their phenomic and genomic characterization uncovers novel biology.</title>
        <authorList>
            <person name="Wiegand S."/>
            <person name="Jogler M."/>
            <person name="Boedeker C."/>
            <person name="Pinto D."/>
            <person name="Vollmers J."/>
            <person name="Rivas-Marin E."/>
            <person name="Kohn T."/>
            <person name="Peeters S.H."/>
            <person name="Heuer A."/>
            <person name="Rast P."/>
            <person name="Oberbeckmann S."/>
            <person name="Bunk B."/>
            <person name="Jeske O."/>
            <person name="Meyerdierks A."/>
            <person name="Storesund J.E."/>
            <person name="Kallscheuer N."/>
            <person name="Luecker S."/>
            <person name="Lage O.M."/>
            <person name="Pohl T."/>
            <person name="Merkel B.J."/>
            <person name="Hornburger P."/>
            <person name="Mueller R.-W."/>
            <person name="Bruemmer F."/>
            <person name="Labrenz M."/>
            <person name="Spormann A.M."/>
            <person name="Op den Camp H."/>
            <person name="Overmann J."/>
            <person name="Amann R."/>
            <person name="Jetten M.S.M."/>
            <person name="Mascher T."/>
            <person name="Medema M.H."/>
            <person name="Devos D.P."/>
            <person name="Kaster A.-K."/>
            <person name="Ovreas L."/>
            <person name="Rohde M."/>
            <person name="Galperin M.Y."/>
            <person name="Jogler C."/>
        </authorList>
    </citation>
    <scope>NUCLEOTIDE SEQUENCE [LARGE SCALE GENOMIC DNA]</scope>
    <source>
        <strain evidence="1 2">K22_7</strain>
    </source>
</reference>
<keyword evidence="2" id="KW-1185">Reference proteome</keyword>
<name>A0A517NCI9_9BACT</name>
<gene>
    <name evidence="1" type="ORF">K227x_32180</name>
</gene>
<evidence type="ECO:0000313" key="1">
    <source>
        <dbReference type="EMBL" id="QDT04821.1"/>
    </source>
</evidence>
<sequence>MIRRSRKLLAICRSFNGNGEPLAVRPRALGGFPAAHAITAHSIDKALVSIDTGWTLAETLGESRYWLSVGRNSWRVSVLVGRGPKLLASLATGWAWAETLGEFRYRLGVGRNSWRVSLLAGDIGRFGSIFGSANFLVAWIRRGARRGPFVFAGLLSNLVTTAGSLPTGPPHRGPVCRCASRDSLRRPSIVPSSD</sequence>
<accession>A0A517NCI9</accession>
<proteinExistence type="predicted"/>
<dbReference type="EMBL" id="CP036525">
    <property type="protein sequence ID" value="QDT04821.1"/>
    <property type="molecule type" value="Genomic_DNA"/>
</dbReference>